<feature type="transmembrane region" description="Helical" evidence="6">
    <location>
        <begin position="46"/>
        <end position="65"/>
    </location>
</feature>
<evidence type="ECO:0000256" key="5">
    <source>
        <dbReference type="ARBA" id="ARBA00023136"/>
    </source>
</evidence>
<dbReference type="Proteomes" id="UP000010866">
    <property type="component" value="Chromosome"/>
</dbReference>
<comment type="similarity">
    <text evidence="2">Belongs to the nurim family.</text>
</comment>
<keyword evidence="3 6" id="KW-0812">Transmembrane</keyword>
<dbReference type="PANTHER" id="PTHR31040">
    <property type="entry name" value="NURIM"/>
    <property type="match status" value="1"/>
</dbReference>
<dbReference type="GO" id="GO:0016020">
    <property type="term" value="C:membrane"/>
    <property type="evidence" value="ECO:0007669"/>
    <property type="project" value="UniProtKB-SubCell"/>
</dbReference>
<dbReference type="STRING" id="867904.Metho_0527"/>
<evidence type="ECO:0000256" key="3">
    <source>
        <dbReference type="ARBA" id="ARBA00022692"/>
    </source>
</evidence>
<evidence type="ECO:0000256" key="2">
    <source>
        <dbReference type="ARBA" id="ARBA00010631"/>
    </source>
</evidence>
<keyword evidence="8" id="KW-1185">Reference proteome</keyword>
<feature type="transmembrane region" description="Helical" evidence="6">
    <location>
        <begin position="6"/>
        <end position="25"/>
    </location>
</feature>
<name>L0KXL3_METHD</name>
<protein>
    <submittedName>
        <fullName evidence="7">Uncharacterized protein</fullName>
    </submittedName>
</protein>
<dbReference type="Gene3D" id="1.20.120.1630">
    <property type="match status" value="1"/>
</dbReference>
<feature type="transmembrane region" description="Helical" evidence="6">
    <location>
        <begin position="133"/>
        <end position="164"/>
    </location>
</feature>
<dbReference type="OrthoDB" id="134995at2157"/>
<sequence precursor="true">MVSSLIVLILSLAVFAAVHSLMASLPFKRFLMRVIGPSADRLFMPLFSFIAVITLLPLAYLLYKYPGPFLYIIPSPWRWVMVGGQLIAAGVAPLALLHAPHRFKIRAQLSAPQTLEAGHLDIRGIYQWVRDPFLLSGLVMIWLTPFMTLNLLIIYLLATIYLYLGSLHWESRLAAQFGNEYREYQKQVHRIIPGSKKYHPSTIKKI</sequence>
<comment type="subcellular location">
    <subcellularLocation>
        <location evidence="1">Membrane</location>
        <topology evidence="1">Multi-pass membrane protein</topology>
    </subcellularLocation>
</comment>
<dbReference type="PANTHER" id="PTHR31040:SF1">
    <property type="entry name" value="NURIM"/>
    <property type="match status" value="1"/>
</dbReference>
<evidence type="ECO:0000313" key="8">
    <source>
        <dbReference type="Proteomes" id="UP000010866"/>
    </source>
</evidence>
<dbReference type="HOGENOM" id="CLU_084189_2_0_2"/>
<dbReference type="InterPro" id="IPR033580">
    <property type="entry name" value="Nurim-like"/>
</dbReference>
<gene>
    <name evidence="7" type="ordered locus">Metho_0527</name>
</gene>
<dbReference type="KEGG" id="mhz:Metho_0527"/>
<keyword evidence="5 6" id="KW-0472">Membrane</keyword>
<dbReference type="AlphaFoldDB" id="L0KXL3"/>
<feature type="transmembrane region" description="Helical" evidence="6">
    <location>
        <begin position="77"/>
        <end position="97"/>
    </location>
</feature>
<proteinExistence type="inferred from homology"/>
<evidence type="ECO:0000256" key="1">
    <source>
        <dbReference type="ARBA" id="ARBA00004141"/>
    </source>
</evidence>
<evidence type="ECO:0000256" key="6">
    <source>
        <dbReference type="SAM" id="Phobius"/>
    </source>
</evidence>
<reference evidence="8" key="1">
    <citation type="submission" date="2012-02" db="EMBL/GenBank/DDBJ databases">
        <title>Complete sequence of chromosome of Methanomethylovorans hollandica DSM 15978.</title>
        <authorList>
            <person name="Lucas S."/>
            <person name="Copeland A."/>
            <person name="Lapidus A."/>
            <person name="Glavina del Rio T."/>
            <person name="Dalin E."/>
            <person name="Tice H."/>
            <person name="Bruce D."/>
            <person name="Goodwin L."/>
            <person name="Pitluck S."/>
            <person name="Peters L."/>
            <person name="Mikhailova N."/>
            <person name="Held B."/>
            <person name="Kyrpides N."/>
            <person name="Mavromatis K."/>
            <person name="Ivanova N."/>
            <person name="Brettin T."/>
            <person name="Detter J.C."/>
            <person name="Han C."/>
            <person name="Larimer F."/>
            <person name="Land M."/>
            <person name="Hauser L."/>
            <person name="Markowitz V."/>
            <person name="Cheng J.-F."/>
            <person name="Hugenholtz P."/>
            <person name="Woyke T."/>
            <person name="Wu D."/>
            <person name="Spring S."/>
            <person name="Schroeder M."/>
            <person name="Brambilla E."/>
            <person name="Klenk H.-P."/>
            <person name="Eisen J.A."/>
        </authorList>
    </citation>
    <scope>NUCLEOTIDE SEQUENCE [LARGE SCALE GENOMIC DNA]</scope>
    <source>
        <strain evidence="8">DSM 15978 / NBRC 107637 / DMS1</strain>
    </source>
</reference>
<evidence type="ECO:0000256" key="4">
    <source>
        <dbReference type="ARBA" id="ARBA00022989"/>
    </source>
</evidence>
<dbReference type="EMBL" id="CP003362">
    <property type="protein sequence ID" value="AGB48793.1"/>
    <property type="molecule type" value="Genomic_DNA"/>
</dbReference>
<accession>L0KXL3</accession>
<evidence type="ECO:0000313" key="7">
    <source>
        <dbReference type="EMBL" id="AGB48793.1"/>
    </source>
</evidence>
<keyword evidence="4 6" id="KW-1133">Transmembrane helix</keyword>
<organism evidence="7 8">
    <name type="scientific">Methanomethylovorans hollandica (strain DSM 15978 / NBRC 107637 / DMS1)</name>
    <dbReference type="NCBI Taxonomy" id="867904"/>
    <lineage>
        <taxon>Archaea</taxon>
        <taxon>Methanobacteriati</taxon>
        <taxon>Methanobacteriota</taxon>
        <taxon>Stenosarchaea group</taxon>
        <taxon>Methanomicrobia</taxon>
        <taxon>Methanosarcinales</taxon>
        <taxon>Methanosarcinaceae</taxon>
        <taxon>Methanomethylovorans</taxon>
    </lineage>
</organism>